<evidence type="ECO:0000313" key="2">
    <source>
        <dbReference type="Proteomes" id="UP000095284"/>
    </source>
</evidence>
<proteinExistence type="predicted"/>
<protein>
    <submittedName>
        <fullName evidence="3">Uncharacterized protein</fullName>
    </submittedName>
</protein>
<evidence type="ECO:0000313" key="3">
    <source>
        <dbReference type="WBParaSite" id="BXY_1656900.1"/>
    </source>
</evidence>
<sequence>MGKRAEGGTGARPLLNDQNERLGLKSVLDLEKRKMETGDARRSLRAARSTAFPDLTAAKSWRHFNKKEGKLSSSSARRRRRGQDIKCHNQKTDQPRCPRLRDSIMLMQVMVKYGRVG</sequence>
<dbReference type="WBParaSite" id="BXY_1656900.1">
    <property type="protein sequence ID" value="BXY_1656900.1"/>
    <property type="gene ID" value="BXY_1656900"/>
</dbReference>
<reference evidence="3" key="1">
    <citation type="submission" date="2016-11" db="UniProtKB">
        <authorList>
            <consortium name="WormBaseParasite"/>
        </authorList>
    </citation>
    <scope>IDENTIFICATION</scope>
</reference>
<evidence type="ECO:0000256" key="1">
    <source>
        <dbReference type="SAM" id="MobiDB-lite"/>
    </source>
</evidence>
<dbReference type="AlphaFoldDB" id="A0A1I7SU48"/>
<accession>A0A1I7SU48</accession>
<dbReference type="Proteomes" id="UP000095284">
    <property type="component" value="Unplaced"/>
</dbReference>
<organism evidence="2 3">
    <name type="scientific">Bursaphelenchus xylophilus</name>
    <name type="common">Pinewood nematode worm</name>
    <name type="synonym">Aphelenchoides xylophilus</name>
    <dbReference type="NCBI Taxonomy" id="6326"/>
    <lineage>
        <taxon>Eukaryota</taxon>
        <taxon>Metazoa</taxon>
        <taxon>Ecdysozoa</taxon>
        <taxon>Nematoda</taxon>
        <taxon>Chromadorea</taxon>
        <taxon>Rhabditida</taxon>
        <taxon>Tylenchina</taxon>
        <taxon>Tylenchomorpha</taxon>
        <taxon>Aphelenchoidea</taxon>
        <taxon>Aphelenchoididae</taxon>
        <taxon>Bursaphelenchus</taxon>
    </lineage>
</organism>
<feature type="region of interest" description="Disordered" evidence="1">
    <location>
        <begin position="63"/>
        <end position="96"/>
    </location>
</feature>
<name>A0A1I7SU48_BURXY</name>
<feature type="compositionally biased region" description="Basic and acidic residues" evidence="1">
    <location>
        <begin position="82"/>
        <end position="96"/>
    </location>
</feature>